<sequence length="59" mass="6712">MSSGQQEAIIASHVRGLDGMCSGCRAWWARLTPYPCWQVEWATSRQARAITVRFLTDVR</sequence>
<reference evidence="1 2" key="1">
    <citation type="submission" date="2020-07" db="EMBL/GenBank/DDBJ databases">
        <title>Sequencing the genomes of 1000 actinobacteria strains.</title>
        <authorList>
            <person name="Klenk H.-P."/>
        </authorList>
    </citation>
    <scope>NUCLEOTIDE SEQUENCE [LARGE SCALE GENOMIC DNA]</scope>
    <source>
        <strain evidence="1 2">DSM 45876</strain>
    </source>
</reference>
<comment type="caution">
    <text evidence="1">The sequence shown here is derived from an EMBL/GenBank/DDBJ whole genome shotgun (WGS) entry which is preliminary data.</text>
</comment>
<evidence type="ECO:0000313" key="2">
    <source>
        <dbReference type="Proteomes" id="UP000523545"/>
    </source>
</evidence>
<dbReference type="RefSeq" id="WP_179779703.1">
    <property type="nucleotide sequence ID" value="NZ_JACCHK010000001.1"/>
</dbReference>
<dbReference type="AlphaFoldDB" id="A0A7Z0BCE5"/>
<dbReference type="Proteomes" id="UP000523545">
    <property type="component" value="Unassembled WGS sequence"/>
</dbReference>
<protein>
    <submittedName>
        <fullName evidence="1">Uncharacterized protein</fullName>
    </submittedName>
</protein>
<gene>
    <name evidence="1" type="ORF">HNR22_001498</name>
</gene>
<proteinExistence type="predicted"/>
<keyword evidence="2" id="KW-1185">Reference proteome</keyword>
<dbReference type="EMBL" id="JACCHK010000001">
    <property type="protein sequence ID" value="NYH41771.1"/>
    <property type="molecule type" value="Genomic_DNA"/>
</dbReference>
<name>A0A7Z0BCE5_9ACTN</name>
<accession>A0A7Z0BCE5</accession>
<organism evidence="1 2">
    <name type="scientific">Micromonospora jinlongensis</name>
    <dbReference type="NCBI Taxonomy" id="1287877"/>
    <lineage>
        <taxon>Bacteria</taxon>
        <taxon>Bacillati</taxon>
        <taxon>Actinomycetota</taxon>
        <taxon>Actinomycetes</taxon>
        <taxon>Micromonosporales</taxon>
        <taxon>Micromonosporaceae</taxon>
        <taxon>Micromonospora</taxon>
    </lineage>
</organism>
<evidence type="ECO:0000313" key="1">
    <source>
        <dbReference type="EMBL" id="NYH41771.1"/>
    </source>
</evidence>